<dbReference type="OMA" id="PWTMQTP"/>
<protein>
    <submittedName>
        <fullName evidence="1">CG9624</fullName>
    </submittedName>
</protein>
<evidence type="ECO:0000313" key="2">
    <source>
        <dbReference type="Proteomes" id="UP000494163"/>
    </source>
</evidence>
<sequence>METDTNSSQKEMETLDSSFFDTLWPLILNENKCYLESESTDYFRPRQQFKQLYWHTLLSKVGYMGYEQPHDLRCCGAARLEAAAELQAEKDANELALQQTLGTAMLADYNKCGSQGIRRVDQEVELLTMQQQQRQKLAYDFANRKFPWTMQTPSHELGFQLTPELTRCLSPEERELLESIHAYECKLMLIDASNDVCVDDFKRWIKFRPYVQILVTVRCPRVQRHLQLLGVFHTLLVEENIEHTWHEELHYQLRSGLREAQRLGLLENCAQAFVFVFSRYRNTCTCDTYKILRRT</sequence>
<dbReference type="EMBL" id="CP012526">
    <property type="protein sequence ID" value="ALC45539.1"/>
    <property type="molecule type" value="Genomic_DNA"/>
</dbReference>
<dbReference type="Gene3D" id="3.40.1380.20">
    <property type="entry name" value="Pyruvate kinase, C-terminal domain"/>
    <property type="match status" value="1"/>
</dbReference>
<dbReference type="OrthoDB" id="8035009at2759"/>
<reference evidence="1 2" key="1">
    <citation type="submission" date="2015-08" db="EMBL/GenBank/DDBJ databases">
        <title>Ancestral chromatin configuration constrains chromatin evolution on differentiating sex chromosomes in Drosophila.</title>
        <authorList>
            <person name="Zhou Q."/>
            <person name="Bachtrog D."/>
        </authorList>
    </citation>
    <scope>NUCLEOTIDE SEQUENCE [LARGE SCALE GENOMIC DNA]</scope>
    <source>
        <tissue evidence="1">Whole larvae</tissue>
    </source>
</reference>
<proteinExistence type="predicted"/>
<accession>A0A0M3QXA7</accession>
<dbReference type="STRING" id="30019.A0A0M3QXA7"/>
<dbReference type="AlphaFoldDB" id="A0A0M3QXA7"/>
<organism evidence="1 2">
    <name type="scientific">Drosophila busckii</name>
    <name type="common">Fruit fly</name>
    <dbReference type="NCBI Taxonomy" id="30019"/>
    <lineage>
        <taxon>Eukaryota</taxon>
        <taxon>Metazoa</taxon>
        <taxon>Ecdysozoa</taxon>
        <taxon>Arthropoda</taxon>
        <taxon>Hexapoda</taxon>
        <taxon>Insecta</taxon>
        <taxon>Pterygota</taxon>
        <taxon>Neoptera</taxon>
        <taxon>Endopterygota</taxon>
        <taxon>Diptera</taxon>
        <taxon>Brachycera</taxon>
        <taxon>Muscomorpha</taxon>
        <taxon>Ephydroidea</taxon>
        <taxon>Drosophilidae</taxon>
        <taxon>Drosophila</taxon>
    </lineage>
</organism>
<gene>
    <name evidence="1" type="ORF">Dbus_chr3Rg289</name>
</gene>
<name>A0A0M3QXA7_DROBS</name>
<keyword evidence="2" id="KW-1185">Reference proteome</keyword>
<dbReference type="InterPro" id="IPR036918">
    <property type="entry name" value="Pyrv_Knase_C_sf"/>
</dbReference>
<evidence type="ECO:0000313" key="1">
    <source>
        <dbReference type="EMBL" id="ALC45539.1"/>
    </source>
</evidence>
<dbReference type="Proteomes" id="UP000494163">
    <property type="component" value="Chromosome 3R"/>
</dbReference>